<dbReference type="InterPro" id="IPR041657">
    <property type="entry name" value="HTH_17"/>
</dbReference>
<dbReference type="Pfam" id="PF12728">
    <property type="entry name" value="HTH_17"/>
    <property type="match status" value="1"/>
</dbReference>
<evidence type="ECO:0000313" key="3">
    <source>
        <dbReference type="Proteomes" id="UP000249396"/>
    </source>
</evidence>
<evidence type="ECO:0000259" key="1">
    <source>
        <dbReference type="Pfam" id="PF12728"/>
    </source>
</evidence>
<dbReference type="AlphaFoldDB" id="A0A2W4R912"/>
<feature type="domain" description="Helix-turn-helix" evidence="1">
    <location>
        <begin position="82"/>
        <end position="128"/>
    </location>
</feature>
<accession>A0A2W4R912</accession>
<reference evidence="2 3" key="1">
    <citation type="journal article" date="2018" name="Aquat. Microb. Ecol.">
        <title>Gammaproteobacterial methanotrophs dominate.</title>
        <authorList>
            <person name="Rissanen A.J."/>
            <person name="Saarenheimo J."/>
            <person name="Tiirola M."/>
            <person name="Peura S."/>
            <person name="Aalto S.L."/>
            <person name="Karvinen A."/>
            <person name="Nykanen H."/>
        </authorList>
    </citation>
    <scope>NUCLEOTIDE SEQUENCE [LARGE SCALE GENOMIC DNA]</scope>
    <source>
        <strain evidence="2">AMbin10</strain>
    </source>
</reference>
<dbReference type="GO" id="GO:0003677">
    <property type="term" value="F:DNA binding"/>
    <property type="evidence" value="ECO:0007669"/>
    <property type="project" value="UniProtKB-KW"/>
</dbReference>
<comment type="caution">
    <text evidence="2">The sequence shown here is derived from an EMBL/GenBank/DDBJ whole genome shotgun (WGS) entry which is preliminary data.</text>
</comment>
<dbReference type="NCBIfam" id="TIGR01764">
    <property type="entry name" value="excise"/>
    <property type="match status" value="1"/>
</dbReference>
<dbReference type="InterPro" id="IPR010093">
    <property type="entry name" value="SinI_DNA-bd"/>
</dbReference>
<protein>
    <submittedName>
        <fullName evidence="2">DNA-binding protein</fullName>
    </submittedName>
</protein>
<evidence type="ECO:0000313" key="2">
    <source>
        <dbReference type="EMBL" id="PZN76528.1"/>
    </source>
</evidence>
<gene>
    <name evidence="2" type="ORF">DM484_16375</name>
</gene>
<proteinExistence type="predicted"/>
<dbReference type="EMBL" id="QJPH01000358">
    <property type="protein sequence ID" value="PZN76528.1"/>
    <property type="molecule type" value="Genomic_DNA"/>
</dbReference>
<dbReference type="Proteomes" id="UP000249396">
    <property type="component" value="Unassembled WGS sequence"/>
</dbReference>
<sequence>MNTNAKSELPSEAEATLARESSRRLSFYLSTKEEAQSIRVIDQTGEHEPVKIPTAAYRLLIDILSEMAQGNAVSLIPVHAELTTQEAADILNVSRPFLIKLLDESAITFHKVGTHRRVRYRDLIDYKSKIDKERNKALDELAAQAQELNMGY</sequence>
<keyword evidence="2" id="KW-0238">DNA-binding</keyword>
<organism evidence="2 3">
    <name type="scientific">Candidatus Methylumidiphilus alinenensis</name>
    <dbReference type="NCBI Taxonomy" id="2202197"/>
    <lineage>
        <taxon>Bacteria</taxon>
        <taxon>Pseudomonadati</taxon>
        <taxon>Pseudomonadota</taxon>
        <taxon>Gammaproteobacteria</taxon>
        <taxon>Methylococcales</taxon>
        <taxon>Candidatus Methylumidiphilus</taxon>
    </lineage>
</organism>
<name>A0A2W4R912_9GAMM</name>